<sequence length="179" mass="19365">MNYHLFELINGAAGRRDGVDDLMEFAATWLVYPVFAVLAVLAGLSLRRRQWQPVAQLGAALVAAFAMAQVLAHVSNQVRPFQSHPVHQLIAHGPGVSLPSDHATAAFAIAFGVYAFLSHRWGLALTGAALVIGFARIWVGVHYPGDVLAGAVIALLAVLEVLTAVRMYAVRGDRRYERI</sequence>
<keyword evidence="1" id="KW-0472">Membrane</keyword>
<dbReference type="RefSeq" id="WP_215792237.1">
    <property type="nucleotide sequence ID" value="NZ_JAHKKG010000010.1"/>
</dbReference>
<keyword evidence="1" id="KW-1133">Transmembrane helix</keyword>
<dbReference type="PANTHER" id="PTHR14969:SF13">
    <property type="entry name" value="AT30094P"/>
    <property type="match status" value="1"/>
</dbReference>
<reference evidence="3 4" key="1">
    <citation type="submission" date="2021-06" db="EMBL/GenBank/DDBJ databases">
        <title>Actinoplanes lichenicola sp. nov., and Actinoplanes ovalisporus sp. nov., isolated from lichen in Thailand.</title>
        <authorList>
            <person name="Saeng-In P."/>
            <person name="Kanchanasin P."/>
            <person name="Yuki M."/>
            <person name="Kudo T."/>
            <person name="Ohkuma M."/>
            <person name="Phongsopitanun W."/>
            <person name="Tanasupawat S."/>
        </authorList>
    </citation>
    <scope>NUCLEOTIDE SEQUENCE [LARGE SCALE GENOMIC DNA]</scope>
    <source>
        <strain evidence="3 4">NBRC 110975</strain>
    </source>
</reference>
<keyword evidence="4" id="KW-1185">Reference proteome</keyword>
<organism evidence="3 4">
    <name type="scientific">Paractinoplanes bogorensis</name>
    <dbReference type="NCBI Taxonomy" id="1610840"/>
    <lineage>
        <taxon>Bacteria</taxon>
        <taxon>Bacillati</taxon>
        <taxon>Actinomycetota</taxon>
        <taxon>Actinomycetes</taxon>
        <taxon>Micromonosporales</taxon>
        <taxon>Micromonosporaceae</taxon>
        <taxon>Paractinoplanes</taxon>
    </lineage>
</organism>
<feature type="transmembrane region" description="Helical" evidence="1">
    <location>
        <begin position="123"/>
        <end position="141"/>
    </location>
</feature>
<feature type="transmembrane region" description="Helical" evidence="1">
    <location>
        <begin position="58"/>
        <end position="76"/>
    </location>
</feature>
<comment type="caution">
    <text evidence="3">The sequence shown here is derived from an EMBL/GenBank/DDBJ whole genome shotgun (WGS) entry which is preliminary data.</text>
</comment>
<feature type="transmembrane region" description="Helical" evidence="1">
    <location>
        <begin position="26"/>
        <end position="46"/>
    </location>
</feature>
<feature type="transmembrane region" description="Helical" evidence="1">
    <location>
        <begin position="147"/>
        <end position="169"/>
    </location>
</feature>
<feature type="domain" description="Phosphatidic acid phosphatase type 2/haloperoxidase" evidence="2">
    <location>
        <begin position="52"/>
        <end position="162"/>
    </location>
</feature>
<gene>
    <name evidence="3" type="ORF">KOI35_31180</name>
</gene>
<dbReference type="Pfam" id="PF01569">
    <property type="entry name" value="PAP2"/>
    <property type="match status" value="1"/>
</dbReference>
<dbReference type="SUPFAM" id="SSF48317">
    <property type="entry name" value="Acid phosphatase/Vanadium-dependent haloperoxidase"/>
    <property type="match status" value="1"/>
</dbReference>
<evidence type="ECO:0000313" key="4">
    <source>
        <dbReference type="Proteomes" id="UP001519654"/>
    </source>
</evidence>
<dbReference type="Gene3D" id="1.20.144.10">
    <property type="entry name" value="Phosphatidic acid phosphatase type 2/haloperoxidase"/>
    <property type="match status" value="1"/>
</dbReference>
<evidence type="ECO:0000313" key="3">
    <source>
        <dbReference type="EMBL" id="MBU2667984.1"/>
    </source>
</evidence>
<dbReference type="InterPro" id="IPR036938">
    <property type="entry name" value="PAP2/HPO_sf"/>
</dbReference>
<protein>
    <submittedName>
        <fullName evidence="3">Phosphatase PAP2 family protein</fullName>
    </submittedName>
</protein>
<dbReference type="SMART" id="SM00014">
    <property type="entry name" value="acidPPc"/>
    <property type="match status" value="1"/>
</dbReference>
<keyword evidence="1" id="KW-0812">Transmembrane</keyword>
<name>A0ABS5YZ64_9ACTN</name>
<proteinExistence type="predicted"/>
<evidence type="ECO:0000256" key="1">
    <source>
        <dbReference type="SAM" id="Phobius"/>
    </source>
</evidence>
<accession>A0ABS5YZ64</accession>
<dbReference type="PANTHER" id="PTHR14969">
    <property type="entry name" value="SPHINGOSINE-1-PHOSPHATE PHOSPHOHYDROLASE"/>
    <property type="match status" value="1"/>
</dbReference>
<evidence type="ECO:0000259" key="2">
    <source>
        <dbReference type="SMART" id="SM00014"/>
    </source>
</evidence>
<feature type="transmembrane region" description="Helical" evidence="1">
    <location>
        <begin position="96"/>
        <end position="116"/>
    </location>
</feature>
<dbReference type="InterPro" id="IPR000326">
    <property type="entry name" value="PAP2/HPO"/>
</dbReference>
<dbReference type="Proteomes" id="UP001519654">
    <property type="component" value="Unassembled WGS sequence"/>
</dbReference>
<dbReference type="EMBL" id="JAHKKG010000010">
    <property type="protein sequence ID" value="MBU2667984.1"/>
    <property type="molecule type" value="Genomic_DNA"/>
</dbReference>